<evidence type="ECO:0000313" key="2">
    <source>
        <dbReference type="EMBL" id="GMM37118.1"/>
    </source>
</evidence>
<accession>A0AAV5QQP3</accession>
<dbReference type="PANTHER" id="PTHR12475">
    <property type="match status" value="1"/>
</dbReference>
<dbReference type="PANTHER" id="PTHR12475:SF4">
    <property type="entry name" value="PROTEIN THEM6"/>
    <property type="match status" value="1"/>
</dbReference>
<name>A0AAV5QQP3_9ASCO</name>
<dbReference type="Gene3D" id="3.10.129.10">
    <property type="entry name" value="Hotdog Thioesterase"/>
    <property type="match status" value="1"/>
</dbReference>
<comment type="caution">
    <text evidence="2">The sequence shown here is derived from an EMBL/GenBank/DDBJ whole genome shotgun (WGS) entry which is preliminary data.</text>
</comment>
<evidence type="ECO:0000313" key="3">
    <source>
        <dbReference type="Proteomes" id="UP001360560"/>
    </source>
</evidence>
<comment type="similarity">
    <text evidence="1">Belongs to the lcsJ thioesterase family.</text>
</comment>
<dbReference type="AlphaFoldDB" id="A0AAV5QQP3"/>
<dbReference type="SUPFAM" id="SSF54637">
    <property type="entry name" value="Thioesterase/thiol ester dehydrase-isomerase"/>
    <property type="match status" value="1"/>
</dbReference>
<dbReference type="RefSeq" id="XP_064854114.1">
    <property type="nucleotide sequence ID" value="XM_064998042.1"/>
</dbReference>
<dbReference type="Pfam" id="PF13279">
    <property type="entry name" value="4HBT_2"/>
    <property type="match status" value="1"/>
</dbReference>
<evidence type="ECO:0000256" key="1">
    <source>
        <dbReference type="ARBA" id="ARBA00038476"/>
    </source>
</evidence>
<dbReference type="GeneID" id="90075093"/>
<dbReference type="CDD" id="cd00586">
    <property type="entry name" value="4HBT"/>
    <property type="match status" value="1"/>
</dbReference>
<dbReference type="InterPro" id="IPR029069">
    <property type="entry name" value="HotDog_dom_sf"/>
</dbReference>
<gene>
    <name evidence="2" type="ORF">DASC09_044430</name>
</gene>
<protein>
    <submittedName>
        <fullName evidence="2">Uncharacterized protein</fullName>
    </submittedName>
</protein>
<dbReference type="InterPro" id="IPR051490">
    <property type="entry name" value="THEM6_lcsJ_thioesterase"/>
</dbReference>
<sequence>MRLTIALKVLVALYLASSYKSLPLAYFFRFFNQVFQLLIVPYIKKKLGFTVKLGPPIKNEGPNLAIFTPQVFKTYNSPFECDMFFHKSNSTYFTELDIVRTRLMCTIFGEFFLQYYGRHGSFPYVPVSAVQATFKKEIKPYSRYNVVSRIVAWDNKWIFILSKFILPGQNDRTSCTAITRYILKQGRKTIEPREAMKACGLYSKEAEEISQKNFAMVEDFLNTGDIQDVDLYIPEVIPARD</sequence>
<proteinExistence type="inferred from homology"/>
<dbReference type="EMBL" id="BTFZ01000011">
    <property type="protein sequence ID" value="GMM37118.1"/>
    <property type="molecule type" value="Genomic_DNA"/>
</dbReference>
<dbReference type="Proteomes" id="UP001360560">
    <property type="component" value="Unassembled WGS sequence"/>
</dbReference>
<reference evidence="2 3" key="1">
    <citation type="journal article" date="2023" name="Elife">
        <title>Identification of key yeast species and microbe-microbe interactions impacting larval growth of Drosophila in the wild.</title>
        <authorList>
            <person name="Mure A."/>
            <person name="Sugiura Y."/>
            <person name="Maeda R."/>
            <person name="Honda K."/>
            <person name="Sakurai N."/>
            <person name="Takahashi Y."/>
            <person name="Watada M."/>
            <person name="Katoh T."/>
            <person name="Gotoh A."/>
            <person name="Gotoh Y."/>
            <person name="Taniguchi I."/>
            <person name="Nakamura K."/>
            <person name="Hayashi T."/>
            <person name="Katayama T."/>
            <person name="Uemura T."/>
            <person name="Hattori Y."/>
        </authorList>
    </citation>
    <scope>NUCLEOTIDE SEQUENCE [LARGE SCALE GENOMIC DNA]</scope>
    <source>
        <strain evidence="2 3">SC-9</strain>
    </source>
</reference>
<keyword evidence="3" id="KW-1185">Reference proteome</keyword>
<organism evidence="2 3">
    <name type="scientific">Saccharomycopsis crataegensis</name>
    <dbReference type="NCBI Taxonomy" id="43959"/>
    <lineage>
        <taxon>Eukaryota</taxon>
        <taxon>Fungi</taxon>
        <taxon>Dikarya</taxon>
        <taxon>Ascomycota</taxon>
        <taxon>Saccharomycotina</taxon>
        <taxon>Saccharomycetes</taxon>
        <taxon>Saccharomycopsidaceae</taxon>
        <taxon>Saccharomycopsis</taxon>
    </lineage>
</organism>